<proteinExistence type="predicted"/>
<evidence type="ECO:0000313" key="2">
    <source>
        <dbReference type="EMBL" id="WPU93810.1"/>
    </source>
</evidence>
<reference evidence="2 3" key="1">
    <citation type="submission" date="2023-11" db="EMBL/GenBank/DDBJ databases">
        <title>Analysis of the Genomes of Mucilaginibacter gossypii cycad 4 and M. sabulilitoris SNA2: microbes with the potential for plant growth promotion.</title>
        <authorList>
            <person name="Hirsch A.M."/>
            <person name="Humm E."/>
            <person name="Rubbi M."/>
            <person name="Del Vecchio G."/>
            <person name="Ha S.M."/>
            <person name="Pellegrini M."/>
            <person name="Gunsalus R.P."/>
        </authorList>
    </citation>
    <scope>NUCLEOTIDE SEQUENCE [LARGE SCALE GENOMIC DNA]</scope>
    <source>
        <strain evidence="2 3">SNA2</strain>
    </source>
</reference>
<dbReference type="InterPro" id="IPR000595">
    <property type="entry name" value="cNMP-bd_dom"/>
</dbReference>
<dbReference type="Proteomes" id="UP001324380">
    <property type="component" value="Chromosome"/>
</dbReference>
<protein>
    <submittedName>
        <fullName evidence="2">Crp/Fnr family transcriptional regulator</fullName>
    </submittedName>
</protein>
<accession>A0ABZ0TKU8</accession>
<feature type="domain" description="Cyclic nucleotide-binding" evidence="1">
    <location>
        <begin position="30"/>
        <end position="117"/>
    </location>
</feature>
<dbReference type="SUPFAM" id="SSF51206">
    <property type="entry name" value="cAMP-binding domain-like"/>
    <property type="match status" value="1"/>
</dbReference>
<dbReference type="Gene3D" id="2.60.120.10">
    <property type="entry name" value="Jelly Rolls"/>
    <property type="match status" value="1"/>
</dbReference>
<keyword evidence="3" id="KW-1185">Reference proteome</keyword>
<evidence type="ECO:0000259" key="1">
    <source>
        <dbReference type="Pfam" id="PF00027"/>
    </source>
</evidence>
<name>A0ABZ0TKU8_9SPHI</name>
<dbReference type="EMBL" id="CP139558">
    <property type="protein sequence ID" value="WPU93810.1"/>
    <property type="molecule type" value="Genomic_DNA"/>
</dbReference>
<dbReference type="InterPro" id="IPR014710">
    <property type="entry name" value="RmlC-like_jellyroll"/>
</dbReference>
<evidence type="ECO:0000313" key="3">
    <source>
        <dbReference type="Proteomes" id="UP001324380"/>
    </source>
</evidence>
<dbReference type="RefSeq" id="WP_321562940.1">
    <property type="nucleotide sequence ID" value="NZ_CP139558.1"/>
</dbReference>
<dbReference type="InterPro" id="IPR018490">
    <property type="entry name" value="cNMP-bd_dom_sf"/>
</dbReference>
<organism evidence="2 3">
    <name type="scientific">Mucilaginibacter sabulilitoris</name>
    <dbReference type="NCBI Taxonomy" id="1173583"/>
    <lineage>
        <taxon>Bacteria</taxon>
        <taxon>Pseudomonadati</taxon>
        <taxon>Bacteroidota</taxon>
        <taxon>Sphingobacteriia</taxon>
        <taxon>Sphingobacteriales</taxon>
        <taxon>Sphingobacteriaceae</taxon>
        <taxon>Mucilaginibacter</taxon>
    </lineage>
</organism>
<dbReference type="Pfam" id="PF00027">
    <property type="entry name" value="cNMP_binding"/>
    <property type="match status" value="1"/>
</dbReference>
<sequence>MSNPLINFLQLLRYIPAEDAAVITSHFEHKVFKEGDFLFKGHRVCNELFFVCKGVLRIVTTNEKGIDITHFFFKENQICTILQSFNDETPTEPGIQAACDAEVMVISKSKLLALYARLPYIKEIIERINQQHLIEKVRVRNSYLGQDAENQYRLFIMQQPDIALRVPLKDIASYLGITPQSLSRIRKNIR</sequence>
<gene>
    <name evidence="2" type="ORF">SNE25_31310</name>
</gene>